<organism evidence="7 8">
    <name type="scientific">Bionectria ochroleuca</name>
    <name type="common">Gliocladium roseum</name>
    <dbReference type="NCBI Taxonomy" id="29856"/>
    <lineage>
        <taxon>Eukaryota</taxon>
        <taxon>Fungi</taxon>
        <taxon>Dikarya</taxon>
        <taxon>Ascomycota</taxon>
        <taxon>Pezizomycotina</taxon>
        <taxon>Sordariomycetes</taxon>
        <taxon>Hypocreomycetidae</taxon>
        <taxon>Hypocreales</taxon>
        <taxon>Bionectriaceae</taxon>
        <taxon>Clonostachys</taxon>
    </lineage>
</organism>
<evidence type="ECO:0000256" key="4">
    <source>
        <dbReference type="ARBA" id="ARBA00023136"/>
    </source>
</evidence>
<evidence type="ECO:0000256" key="2">
    <source>
        <dbReference type="ARBA" id="ARBA00022692"/>
    </source>
</evidence>
<sequence>MVGPATNPIKVLGADCKQGGSFYVCDQKDVKFVGCCDLDPCKTSDGLCPDKNLRNSTFDKYSYNSIAAQDCVSTDPSVQWWACAAIDVPFMGCCSDNPCKLNGCPADKLYAARLSDKRENQKNFLPEGADAGNGLSTGAKVGIAIGVIAGVALIAALLWFWKRRRDNNNDGGGRYSSTAMGLMGPSQLASSYDGRSHHLGSPSYQKVVSPHLSPYQPSEQYDTVQNYLASPSPPMSTMQDQWRTTLYSEGGRTHQSYGQAPSELSSGERGHLGAWYQQQPAQELATQHHIVELPGNTISPSRVNRERDGDGDGNTGLGLKLQP</sequence>
<proteinExistence type="predicted"/>
<evidence type="ECO:0000313" key="8">
    <source>
        <dbReference type="Proteomes" id="UP000616885"/>
    </source>
</evidence>
<keyword evidence="2 6" id="KW-0812">Transmembrane</keyword>
<evidence type="ECO:0000256" key="5">
    <source>
        <dbReference type="SAM" id="MobiDB-lite"/>
    </source>
</evidence>
<keyword evidence="4 6" id="KW-0472">Membrane</keyword>
<feature type="region of interest" description="Disordered" evidence="5">
    <location>
        <begin position="186"/>
        <end position="218"/>
    </location>
</feature>
<comment type="caution">
    <text evidence="7">The sequence shown here is derived from an EMBL/GenBank/DDBJ whole genome shotgun (WGS) entry which is preliminary data.</text>
</comment>
<accession>A0A8H7K408</accession>
<reference evidence="7" key="1">
    <citation type="submission" date="2020-10" db="EMBL/GenBank/DDBJ databases">
        <title>High-Quality Genome Resource of Clonostachys rosea strain S41 by Oxford Nanopore Long-Read Sequencing.</title>
        <authorList>
            <person name="Wang H."/>
        </authorList>
    </citation>
    <scope>NUCLEOTIDE SEQUENCE</scope>
    <source>
        <strain evidence="7">S41</strain>
    </source>
</reference>
<feature type="transmembrane region" description="Helical" evidence="6">
    <location>
        <begin position="141"/>
        <end position="161"/>
    </location>
</feature>
<dbReference type="AlphaFoldDB" id="A0A8H7K408"/>
<dbReference type="PANTHER" id="PTHR15549">
    <property type="entry name" value="PAIRED IMMUNOGLOBULIN-LIKE TYPE 2 RECEPTOR"/>
    <property type="match status" value="1"/>
</dbReference>
<gene>
    <name evidence="7" type="ORF">IM811_003156</name>
</gene>
<feature type="region of interest" description="Disordered" evidence="5">
    <location>
        <begin position="292"/>
        <end position="323"/>
    </location>
</feature>
<dbReference type="GO" id="GO:0016020">
    <property type="term" value="C:membrane"/>
    <property type="evidence" value="ECO:0007669"/>
    <property type="project" value="UniProtKB-SubCell"/>
</dbReference>
<evidence type="ECO:0000256" key="1">
    <source>
        <dbReference type="ARBA" id="ARBA00004167"/>
    </source>
</evidence>
<keyword evidence="3 6" id="KW-1133">Transmembrane helix</keyword>
<dbReference type="EMBL" id="JADCTT010000011">
    <property type="protein sequence ID" value="KAF9746251.1"/>
    <property type="molecule type" value="Genomic_DNA"/>
</dbReference>
<dbReference type="GO" id="GO:0071944">
    <property type="term" value="C:cell periphery"/>
    <property type="evidence" value="ECO:0007669"/>
    <property type="project" value="UniProtKB-ARBA"/>
</dbReference>
<evidence type="ECO:0000313" key="7">
    <source>
        <dbReference type="EMBL" id="KAF9746251.1"/>
    </source>
</evidence>
<name>A0A8H7K408_BIOOC</name>
<evidence type="ECO:0000256" key="6">
    <source>
        <dbReference type="SAM" id="Phobius"/>
    </source>
</evidence>
<dbReference type="Proteomes" id="UP000616885">
    <property type="component" value="Unassembled WGS sequence"/>
</dbReference>
<dbReference type="InterPro" id="IPR051694">
    <property type="entry name" value="Immunoregulatory_rcpt-like"/>
</dbReference>
<comment type="subcellular location">
    <subcellularLocation>
        <location evidence="1">Membrane</location>
        <topology evidence="1">Single-pass membrane protein</topology>
    </subcellularLocation>
</comment>
<evidence type="ECO:0000256" key="3">
    <source>
        <dbReference type="ARBA" id="ARBA00022989"/>
    </source>
</evidence>
<protein>
    <submittedName>
        <fullName evidence="7">Uncharacterized protein</fullName>
    </submittedName>
</protein>